<organism evidence="1">
    <name type="scientific">marine metagenome</name>
    <dbReference type="NCBI Taxonomy" id="408172"/>
    <lineage>
        <taxon>unclassified sequences</taxon>
        <taxon>metagenomes</taxon>
        <taxon>ecological metagenomes</taxon>
    </lineage>
</organism>
<sequence>MYVTMKKFLKVINSDRYLTATALYHLPPSQNREAEATSNSKTFCKFV</sequence>
<dbReference type="AlphaFoldDB" id="A0A382CDA0"/>
<name>A0A382CDA0_9ZZZZ</name>
<dbReference type="EMBL" id="UINC01033652">
    <property type="protein sequence ID" value="SVB23273.1"/>
    <property type="molecule type" value="Genomic_DNA"/>
</dbReference>
<proteinExistence type="predicted"/>
<accession>A0A382CDA0</accession>
<gene>
    <name evidence="1" type="ORF">METZ01_LOCUS176127</name>
</gene>
<reference evidence="1" key="1">
    <citation type="submission" date="2018-05" db="EMBL/GenBank/DDBJ databases">
        <authorList>
            <person name="Lanie J.A."/>
            <person name="Ng W.-L."/>
            <person name="Kazmierczak K.M."/>
            <person name="Andrzejewski T.M."/>
            <person name="Davidsen T.M."/>
            <person name="Wayne K.J."/>
            <person name="Tettelin H."/>
            <person name="Glass J.I."/>
            <person name="Rusch D."/>
            <person name="Podicherti R."/>
            <person name="Tsui H.-C.T."/>
            <person name="Winkler M.E."/>
        </authorList>
    </citation>
    <scope>NUCLEOTIDE SEQUENCE</scope>
</reference>
<protein>
    <submittedName>
        <fullName evidence="1">Uncharacterized protein</fullName>
    </submittedName>
</protein>
<evidence type="ECO:0000313" key="1">
    <source>
        <dbReference type="EMBL" id="SVB23273.1"/>
    </source>
</evidence>